<accession>A0A5H2XZC4</accession>
<feature type="transmembrane region" description="Helical" evidence="4">
    <location>
        <begin position="269"/>
        <end position="289"/>
    </location>
</feature>
<dbReference type="InterPro" id="IPR012337">
    <property type="entry name" value="RNaseH-like_sf"/>
</dbReference>
<gene>
    <name evidence="7" type="ORF">Prudu_263S000400</name>
</gene>
<dbReference type="GO" id="GO:0008270">
    <property type="term" value="F:zinc ion binding"/>
    <property type="evidence" value="ECO:0007669"/>
    <property type="project" value="UniProtKB-KW"/>
</dbReference>
<dbReference type="PROSITE" id="PS50158">
    <property type="entry name" value="ZF_CCHC"/>
    <property type="match status" value="1"/>
</dbReference>
<dbReference type="Pfam" id="PF22936">
    <property type="entry name" value="Pol_BBD"/>
    <property type="match status" value="1"/>
</dbReference>
<feature type="domain" description="Integrase catalytic" evidence="6">
    <location>
        <begin position="40"/>
        <end position="149"/>
    </location>
</feature>
<dbReference type="InterPro" id="IPR054722">
    <property type="entry name" value="PolX-like_BBD"/>
</dbReference>
<dbReference type="SUPFAM" id="SSF57756">
    <property type="entry name" value="Retrovirus zinc finger-like domains"/>
    <property type="match status" value="1"/>
</dbReference>
<dbReference type="InterPro" id="IPR039537">
    <property type="entry name" value="Retrotran_Ty1/copia-like"/>
</dbReference>
<dbReference type="Pfam" id="PF25597">
    <property type="entry name" value="SH3_retrovirus"/>
    <property type="match status" value="2"/>
</dbReference>
<protein>
    <submittedName>
        <fullName evidence="7">Transposable element protein</fullName>
    </submittedName>
</protein>
<reference evidence="7" key="1">
    <citation type="journal article" date="2019" name="Science">
        <title>Mutation of a bHLH transcription factor allowed almond domestication.</title>
        <authorList>
            <person name="Sanchez-Perez R."/>
            <person name="Pavan S."/>
            <person name="Mazzeo R."/>
            <person name="Moldovan C."/>
            <person name="Aiese Cigliano R."/>
            <person name="Del Cueto J."/>
            <person name="Ricciardi F."/>
            <person name="Lotti C."/>
            <person name="Ricciardi L."/>
            <person name="Dicenta F."/>
            <person name="Lopez-Marques R.L."/>
            <person name="Lindberg Moller B."/>
        </authorList>
    </citation>
    <scope>NUCLEOTIDE SEQUENCE</scope>
</reference>
<dbReference type="InterPro" id="IPR057670">
    <property type="entry name" value="SH3_retrovirus"/>
</dbReference>
<feature type="domain" description="CCHC-type" evidence="5">
    <location>
        <begin position="602"/>
        <end position="615"/>
    </location>
</feature>
<dbReference type="Pfam" id="PF13976">
    <property type="entry name" value="gag_pre-integrs"/>
    <property type="match status" value="1"/>
</dbReference>
<feature type="compositionally biased region" description="Polar residues" evidence="3">
    <location>
        <begin position="545"/>
        <end position="559"/>
    </location>
</feature>
<dbReference type="EMBL" id="AP020600">
    <property type="protein sequence ID" value="BBN68046.1"/>
    <property type="molecule type" value="Genomic_DNA"/>
</dbReference>
<dbReference type="GO" id="GO:0008233">
    <property type="term" value="F:peptidase activity"/>
    <property type="evidence" value="ECO:0007669"/>
    <property type="project" value="UniProtKB-KW"/>
</dbReference>
<feature type="region of interest" description="Disordered" evidence="3">
    <location>
        <begin position="531"/>
        <end position="601"/>
    </location>
</feature>
<keyword evidence="2" id="KW-0479">Metal-binding</keyword>
<dbReference type="PROSITE" id="PS50994">
    <property type="entry name" value="INTEGRASE"/>
    <property type="match status" value="2"/>
</dbReference>
<keyword evidence="1" id="KW-0378">Hydrolase</keyword>
<evidence type="ECO:0000313" key="7">
    <source>
        <dbReference type="EMBL" id="BBN68046.1"/>
    </source>
</evidence>
<organism evidence="7">
    <name type="scientific">Prunus dulcis</name>
    <name type="common">Almond</name>
    <name type="synonym">Amygdalus dulcis</name>
    <dbReference type="NCBI Taxonomy" id="3755"/>
    <lineage>
        <taxon>Eukaryota</taxon>
        <taxon>Viridiplantae</taxon>
        <taxon>Streptophyta</taxon>
        <taxon>Embryophyta</taxon>
        <taxon>Tracheophyta</taxon>
        <taxon>Spermatophyta</taxon>
        <taxon>Magnoliopsida</taxon>
        <taxon>eudicotyledons</taxon>
        <taxon>Gunneridae</taxon>
        <taxon>Pentapetalae</taxon>
        <taxon>rosids</taxon>
        <taxon>fabids</taxon>
        <taxon>Rosales</taxon>
        <taxon>Rosaceae</taxon>
        <taxon>Amygdaloideae</taxon>
        <taxon>Amygdaleae</taxon>
        <taxon>Prunus</taxon>
    </lineage>
</organism>
<dbReference type="Gene3D" id="4.10.60.10">
    <property type="entry name" value="Zinc finger, CCHC-type"/>
    <property type="match status" value="1"/>
</dbReference>
<dbReference type="GO" id="GO:0003676">
    <property type="term" value="F:nucleic acid binding"/>
    <property type="evidence" value="ECO:0007669"/>
    <property type="project" value="InterPro"/>
</dbReference>
<evidence type="ECO:0000259" key="5">
    <source>
        <dbReference type="PROSITE" id="PS50158"/>
    </source>
</evidence>
<dbReference type="GO" id="GO:0006508">
    <property type="term" value="P:proteolysis"/>
    <property type="evidence" value="ECO:0007669"/>
    <property type="project" value="UniProtKB-KW"/>
</dbReference>
<feature type="domain" description="Integrase catalytic" evidence="6">
    <location>
        <begin position="832"/>
        <end position="1004"/>
    </location>
</feature>
<evidence type="ECO:0000259" key="6">
    <source>
        <dbReference type="PROSITE" id="PS50994"/>
    </source>
</evidence>
<proteinExistence type="predicted"/>
<dbReference type="GO" id="GO:0015074">
    <property type="term" value="P:DNA integration"/>
    <property type="evidence" value="ECO:0007669"/>
    <property type="project" value="InterPro"/>
</dbReference>
<dbReference type="InterPro" id="IPR025724">
    <property type="entry name" value="GAG-pre-integrase_dom"/>
</dbReference>
<dbReference type="Pfam" id="PF00665">
    <property type="entry name" value="rve"/>
    <property type="match status" value="2"/>
</dbReference>
<keyword evidence="4" id="KW-0472">Membrane</keyword>
<dbReference type="Pfam" id="PF00098">
    <property type="entry name" value="zf-CCHC"/>
    <property type="match status" value="1"/>
</dbReference>
<dbReference type="Gene3D" id="3.30.420.10">
    <property type="entry name" value="Ribonuclease H-like superfamily/Ribonuclease H"/>
    <property type="match status" value="2"/>
</dbReference>
<evidence type="ECO:0000256" key="2">
    <source>
        <dbReference type="PROSITE-ProRule" id="PRU00047"/>
    </source>
</evidence>
<dbReference type="Pfam" id="PF14223">
    <property type="entry name" value="Retrotran_gag_2"/>
    <property type="match status" value="1"/>
</dbReference>
<keyword evidence="4" id="KW-1133">Transmembrane helix</keyword>
<keyword evidence="4" id="KW-0812">Transmembrane</keyword>
<dbReference type="InterPro" id="IPR036875">
    <property type="entry name" value="Znf_CCHC_sf"/>
</dbReference>
<dbReference type="InterPro" id="IPR036397">
    <property type="entry name" value="RNaseH_sf"/>
</dbReference>
<keyword evidence="1" id="KW-0645">Protease</keyword>
<sequence>MKDIHTKEILGRGFKDSDFTCDTCILAKSHRVPYPLSTHKCTTPFTLIHSNVWGPSPITAPSGVRWFVTFIDDCTRMTWLYLLKNKNEVFSCFQSFHKQMKTQFNAQIQILRSDNGGEFVNHDFQTYFQQHGIIHEPTCPQTPQQNALLIGTHVPRHHWDDAIVTAVHLINRMPSGVLTFKTPLQVLAQHRPLPSVLVITPRIFGCLAFVHLHKNQRSKLDPCALRCVFVGYATHQKGYRCYEFWMPIKGHSSFTFQYTTIRFLYSHTFTYSILSILFWATVLWLGVFYPTVNVLIADLKPAYWGRILESCRPSLPARREATKALGQHFVASLLFIGIEMDSVETNNVKPGKFNGTNFKRWQRQLKYWLTVLGLVSALEDQTTPDKTTETTSKTKEKMTKEELEYHCHNRILSALSDDLYDVYQDTKNAKTLWDELEAEYGIEDAGIDRFTISNFNNYMMVENKTVSEQIHEYQDFLRKIELKGTKFSEEFKVSCLIDKLPPSWLNFAKTLRHKQGVLTLTQVLNSLRIEEKHKSSNKPKEEKTNVNLVETSNNRNRFQSGRKFFKRTNRNSQPNHNQFNRNQNRQHNRPHNNSNGNKDQPCFVCGRTNHWAKDCHYKKTEPYKPKPKWNKGQSGPKAQVNVLVDQDDQDEPNLSDWWLDSGANVHVCFDKRFFKNYQNSSGGSVTLGNDTVAQVRGIGEVELKMTSGKTLTLKDVRHVPEVRRNLISGSSLVKQGYKIVMESNRIVITRNDVFIGKGYVCDGLFKINVVFEDNKISPQVFNVESCNVWHGRLGHVSLSKIKTLMDLELIPKSNIDLKHKCEVCVQAKQTRNSFKPVERNTQILELIHSDVCDSNRSPTRGGNKYFVTFIDDFSRYCHIYLIKTKDEVFNKLKIYKNEVENQLEKKIKRLRSDRGGEYTSNELGVFCEEHGIIHEVTPPYSPQSNGVAERKNRTLMDMVNSMLLSSGLPENLWGEAMLTACFILNRITLKDNEKTPYELWKRRSPNLRILKVWGCLAKVLIPDPKRKKIGPKTIDAVFLGYAKNSSANRFLVINSEVKEVANNTIMEARDATFFEDIFPYKTRISKEVQISEKPSSSTTIENLESQELRRSKRARVEKNFGDDFYTFLVEGDPSTYKEALCLWMHHSGKRL</sequence>
<evidence type="ECO:0000256" key="4">
    <source>
        <dbReference type="SAM" id="Phobius"/>
    </source>
</evidence>
<keyword evidence="2" id="KW-0862">Zinc</keyword>
<dbReference type="PANTHER" id="PTHR42648:SF20">
    <property type="entry name" value="RNA-DIRECTED DNA POLYMERASE"/>
    <property type="match status" value="1"/>
</dbReference>
<feature type="compositionally biased region" description="Basic and acidic residues" evidence="3">
    <location>
        <begin position="531"/>
        <end position="544"/>
    </location>
</feature>
<evidence type="ECO:0000256" key="3">
    <source>
        <dbReference type="SAM" id="MobiDB-lite"/>
    </source>
</evidence>
<evidence type="ECO:0000256" key="1">
    <source>
        <dbReference type="ARBA" id="ARBA00022670"/>
    </source>
</evidence>
<dbReference type="SUPFAM" id="SSF53098">
    <property type="entry name" value="Ribonuclease H-like"/>
    <property type="match status" value="2"/>
</dbReference>
<dbReference type="InterPro" id="IPR001878">
    <property type="entry name" value="Znf_CCHC"/>
</dbReference>
<dbReference type="InterPro" id="IPR001584">
    <property type="entry name" value="Integrase_cat-core"/>
</dbReference>
<name>A0A5H2XZC4_PRUDU</name>
<keyword evidence="2" id="KW-0863">Zinc-finger</keyword>
<dbReference type="AlphaFoldDB" id="A0A5H2XZC4"/>
<dbReference type="PANTHER" id="PTHR42648">
    <property type="entry name" value="TRANSPOSASE, PUTATIVE-RELATED"/>
    <property type="match status" value="1"/>
</dbReference>